<feature type="domain" description="Resolvase HTH" evidence="2">
    <location>
        <begin position="4"/>
        <end position="43"/>
    </location>
</feature>
<evidence type="ECO:0000259" key="2">
    <source>
        <dbReference type="Pfam" id="PF02796"/>
    </source>
</evidence>
<dbReference type="Gene3D" id="1.10.10.60">
    <property type="entry name" value="Homeodomain-like"/>
    <property type="match status" value="1"/>
</dbReference>
<evidence type="ECO:0000313" key="3">
    <source>
        <dbReference type="EMBL" id="QDT72740.1"/>
    </source>
</evidence>
<evidence type="ECO:0000256" key="1">
    <source>
        <dbReference type="SAM" id="MobiDB-lite"/>
    </source>
</evidence>
<dbReference type="InterPro" id="IPR006120">
    <property type="entry name" value="Resolvase_HTH_dom"/>
</dbReference>
<dbReference type="AlphaFoldDB" id="A0A517TWJ5"/>
<gene>
    <name evidence="3" type="ORF">I41_19230</name>
</gene>
<feature type="region of interest" description="Disordered" evidence="1">
    <location>
        <begin position="75"/>
        <end position="95"/>
    </location>
</feature>
<dbReference type="OrthoDB" id="285738at2"/>
<name>A0A517TWJ5_9BACT</name>
<keyword evidence="4" id="KW-1185">Reference proteome</keyword>
<protein>
    <recommendedName>
        <fullName evidence="2">Resolvase HTH domain-containing protein</fullName>
    </recommendedName>
</protein>
<dbReference type="Proteomes" id="UP000317909">
    <property type="component" value="Chromosome"/>
</dbReference>
<sequence>MPIGRPRRLNAEKCQEICRLVAAGHSFAAVARAMGCNVKTIRRHADFDPQFQRRLEAAAIVARSSPLQVIRRAAQTNPQAAAWLRERTGQRSPRR</sequence>
<organism evidence="3 4">
    <name type="scientific">Lacipirellula limnantheis</name>
    <dbReference type="NCBI Taxonomy" id="2528024"/>
    <lineage>
        <taxon>Bacteria</taxon>
        <taxon>Pseudomonadati</taxon>
        <taxon>Planctomycetota</taxon>
        <taxon>Planctomycetia</taxon>
        <taxon>Pirellulales</taxon>
        <taxon>Lacipirellulaceae</taxon>
        <taxon>Lacipirellula</taxon>
    </lineage>
</organism>
<dbReference type="GO" id="GO:0000150">
    <property type="term" value="F:DNA strand exchange activity"/>
    <property type="evidence" value="ECO:0007669"/>
    <property type="project" value="InterPro"/>
</dbReference>
<dbReference type="GO" id="GO:0003677">
    <property type="term" value="F:DNA binding"/>
    <property type="evidence" value="ECO:0007669"/>
    <property type="project" value="InterPro"/>
</dbReference>
<accession>A0A517TWJ5</accession>
<reference evidence="3 4" key="1">
    <citation type="submission" date="2019-02" db="EMBL/GenBank/DDBJ databases">
        <title>Deep-cultivation of Planctomycetes and their phenomic and genomic characterization uncovers novel biology.</title>
        <authorList>
            <person name="Wiegand S."/>
            <person name="Jogler M."/>
            <person name="Boedeker C."/>
            <person name="Pinto D."/>
            <person name="Vollmers J."/>
            <person name="Rivas-Marin E."/>
            <person name="Kohn T."/>
            <person name="Peeters S.H."/>
            <person name="Heuer A."/>
            <person name="Rast P."/>
            <person name="Oberbeckmann S."/>
            <person name="Bunk B."/>
            <person name="Jeske O."/>
            <person name="Meyerdierks A."/>
            <person name="Storesund J.E."/>
            <person name="Kallscheuer N."/>
            <person name="Luecker S."/>
            <person name="Lage O.M."/>
            <person name="Pohl T."/>
            <person name="Merkel B.J."/>
            <person name="Hornburger P."/>
            <person name="Mueller R.-W."/>
            <person name="Bruemmer F."/>
            <person name="Labrenz M."/>
            <person name="Spormann A.M."/>
            <person name="Op den Camp H."/>
            <person name="Overmann J."/>
            <person name="Amann R."/>
            <person name="Jetten M.S.M."/>
            <person name="Mascher T."/>
            <person name="Medema M.H."/>
            <person name="Devos D.P."/>
            <person name="Kaster A.-K."/>
            <person name="Ovreas L."/>
            <person name="Rohde M."/>
            <person name="Galperin M.Y."/>
            <person name="Jogler C."/>
        </authorList>
    </citation>
    <scope>NUCLEOTIDE SEQUENCE [LARGE SCALE GENOMIC DNA]</scope>
    <source>
        <strain evidence="3 4">I41</strain>
    </source>
</reference>
<dbReference type="EMBL" id="CP036339">
    <property type="protein sequence ID" value="QDT72740.1"/>
    <property type="molecule type" value="Genomic_DNA"/>
</dbReference>
<dbReference type="Pfam" id="PF02796">
    <property type="entry name" value="HTH_7"/>
    <property type="match status" value="1"/>
</dbReference>
<dbReference type="KEGG" id="llh:I41_19230"/>
<proteinExistence type="predicted"/>
<evidence type="ECO:0000313" key="4">
    <source>
        <dbReference type="Proteomes" id="UP000317909"/>
    </source>
</evidence>
<dbReference type="RefSeq" id="WP_145432278.1">
    <property type="nucleotide sequence ID" value="NZ_CP036339.1"/>
</dbReference>
<dbReference type="InterPro" id="IPR009057">
    <property type="entry name" value="Homeodomain-like_sf"/>
</dbReference>
<dbReference type="SUPFAM" id="SSF46689">
    <property type="entry name" value="Homeodomain-like"/>
    <property type="match status" value="1"/>
</dbReference>